<protein>
    <submittedName>
        <fullName evidence="1">Uncharacterized protein</fullName>
    </submittedName>
</protein>
<accession>A0A0F8ZJK6</accession>
<proteinExistence type="predicted"/>
<evidence type="ECO:0000313" key="1">
    <source>
        <dbReference type="EMBL" id="KKK66594.1"/>
    </source>
</evidence>
<dbReference type="AlphaFoldDB" id="A0A0F8ZJK6"/>
<sequence>MAAGAAVVGLPTEAGARSKSDKLKLAEKVGSPLSVHLEVLPYGNPPLFAASFQGRMEGWDEFWEGHFRPVGELHLAFREVRQSLSKGGYAGANPWLDRPEAPPHLKTLEVDHFREYGYGLIDTLVDHWALFYHCHYWKVIREPYQQWKAEQLKRLDHVMVRFEAELVR</sequence>
<name>A0A0F8ZJK6_9ZZZZ</name>
<dbReference type="EMBL" id="LAZR01060006">
    <property type="protein sequence ID" value="KKK66594.1"/>
    <property type="molecule type" value="Genomic_DNA"/>
</dbReference>
<reference evidence="1" key="1">
    <citation type="journal article" date="2015" name="Nature">
        <title>Complex archaea that bridge the gap between prokaryotes and eukaryotes.</title>
        <authorList>
            <person name="Spang A."/>
            <person name="Saw J.H."/>
            <person name="Jorgensen S.L."/>
            <person name="Zaremba-Niedzwiedzka K."/>
            <person name="Martijn J."/>
            <person name="Lind A.E."/>
            <person name="van Eijk R."/>
            <person name="Schleper C."/>
            <person name="Guy L."/>
            <person name="Ettema T.J."/>
        </authorList>
    </citation>
    <scope>NUCLEOTIDE SEQUENCE</scope>
</reference>
<comment type="caution">
    <text evidence="1">The sequence shown here is derived from an EMBL/GenBank/DDBJ whole genome shotgun (WGS) entry which is preliminary data.</text>
</comment>
<gene>
    <name evidence="1" type="ORF">LCGC14_2962530</name>
</gene>
<organism evidence="1">
    <name type="scientific">marine sediment metagenome</name>
    <dbReference type="NCBI Taxonomy" id="412755"/>
    <lineage>
        <taxon>unclassified sequences</taxon>
        <taxon>metagenomes</taxon>
        <taxon>ecological metagenomes</taxon>
    </lineage>
</organism>